<evidence type="ECO:0000256" key="1">
    <source>
        <dbReference type="ARBA" id="ARBA00022603"/>
    </source>
</evidence>
<dbReference type="PANTHER" id="PTHR43861:SF1">
    <property type="entry name" value="TRANS-ACONITATE 2-METHYLTRANSFERASE"/>
    <property type="match status" value="1"/>
</dbReference>
<dbReference type="AlphaFoldDB" id="A0A2S9YSR8"/>
<comment type="caution">
    <text evidence="4">The sequence shown here is derived from an EMBL/GenBank/DDBJ whole genome shotgun (WGS) entry which is preliminary data.</text>
</comment>
<name>A0A2S9YSR8_9BACT</name>
<dbReference type="PANTHER" id="PTHR43861">
    <property type="entry name" value="TRANS-ACONITATE 2-METHYLTRANSFERASE-RELATED"/>
    <property type="match status" value="1"/>
</dbReference>
<dbReference type="SUPFAM" id="SSF53335">
    <property type="entry name" value="S-adenosyl-L-methionine-dependent methyltransferases"/>
    <property type="match status" value="1"/>
</dbReference>
<dbReference type="GO" id="GO:0032259">
    <property type="term" value="P:methylation"/>
    <property type="evidence" value="ECO:0007669"/>
    <property type="project" value="UniProtKB-KW"/>
</dbReference>
<dbReference type="CDD" id="cd02440">
    <property type="entry name" value="AdoMet_MTases"/>
    <property type="match status" value="1"/>
</dbReference>
<dbReference type="OrthoDB" id="9765084at2"/>
<keyword evidence="1 4" id="KW-0489">Methyltransferase</keyword>
<accession>A0A2S9YSR8</accession>
<evidence type="ECO:0000256" key="2">
    <source>
        <dbReference type="ARBA" id="ARBA00022679"/>
    </source>
</evidence>
<dbReference type="InterPro" id="IPR029063">
    <property type="entry name" value="SAM-dependent_MTases_sf"/>
</dbReference>
<dbReference type="Proteomes" id="UP000238823">
    <property type="component" value="Unassembled WGS sequence"/>
</dbReference>
<reference evidence="4 5" key="1">
    <citation type="submission" date="2018-03" db="EMBL/GenBank/DDBJ databases">
        <title>Draft Genome Sequences of the Obligatory Marine Myxobacteria Enhygromyxa salina SWB007.</title>
        <authorList>
            <person name="Poehlein A."/>
            <person name="Moghaddam J.A."/>
            <person name="Harms H."/>
            <person name="Alanjari M."/>
            <person name="Koenig G.M."/>
            <person name="Daniel R."/>
            <person name="Schaeberle T.F."/>
        </authorList>
    </citation>
    <scope>NUCLEOTIDE SEQUENCE [LARGE SCALE GENOMIC DNA]</scope>
    <source>
        <strain evidence="4 5">SWB007</strain>
    </source>
</reference>
<proteinExistence type="predicted"/>
<evidence type="ECO:0000313" key="5">
    <source>
        <dbReference type="Proteomes" id="UP000238823"/>
    </source>
</evidence>
<dbReference type="RefSeq" id="WP_106089271.1">
    <property type="nucleotide sequence ID" value="NZ_PVNL01000045.1"/>
</dbReference>
<dbReference type="Gene3D" id="3.40.50.150">
    <property type="entry name" value="Vaccinia Virus protein VP39"/>
    <property type="match status" value="1"/>
</dbReference>
<gene>
    <name evidence="4" type="primary">tylM1</name>
    <name evidence="4" type="ORF">ENSA7_22430</name>
</gene>
<dbReference type="Pfam" id="PF13649">
    <property type="entry name" value="Methyltransf_25"/>
    <property type="match status" value="1"/>
</dbReference>
<evidence type="ECO:0000259" key="3">
    <source>
        <dbReference type="Pfam" id="PF13649"/>
    </source>
</evidence>
<feature type="domain" description="Methyltransferase" evidence="3">
    <location>
        <begin position="51"/>
        <end position="140"/>
    </location>
</feature>
<evidence type="ECO:0000313" key="4">
    <source>
        <dbReference type="EMBL" id="PRQ08089.1"/>
    </source>
</evidence>
<dbReference type="EMBL" id="PVNL01000045">
    <property type="protein sequence ID" value="PRQ08089.1"/>
    <property type="molecule type" value="Genomic_DNA"/>
</dbReference>
<keyword evidence="2 4" id="KW-0808">Transferase</keyword>
<organism evidence="4 5">
    <name type="scientific">Enhygromyxa salina</name>
    <dbReference type="NCBI Taxonomy" id="215803"/>
    <lineage>
        <taxon>Bacteria</taxon>
        <taxon>Pseudomonadati</taxon>
        <taxon>Myxococcota</taxon>
        <taxon>Polyangia</taxon>
        <taxon>Nannocystales</taxon>
        <taxon>Nannocystaceae</taxon>
        <taxon>Enhygromyxa</taxon>
    </lineage>
</organism>
<protein>
    <submittedName>
        <fullName evidence="4">dTDP-3-amino-3,6-dideoxy-alpha-D-glucopyranose N,N-dimethyltransferase</fullName>
        <ecNumber evidence="4">2.1.1.235</ecNumber>
    </submittedName>
</protein>
<dbReference type="GO" id="GO:0008168">
    <property type="term" value="F:methyltransferase activity"/>
    <property type="evidence" value="ECO:0007669"/>
    <property type="project" value="UniProtKB-KW"/>
</dbReference>
<dbReference type="EC" id="2.1.1.235" evidence="4"/>
<sequence length="204" mass="22726">MTTLPPDLAEGTRATYERHAVAFDQHRHRVLTERKWLDRLLALCPPNLPLLDVGCGAGEPIARYLIDAGRVVVGVDFAESMLELCRARFPDQRWISGDMRQLELGELFGGVVAWDSFFHLTRNEQRTTLPRLARHTASGGVLLFTCGPHDGEVVGTVEGEPVYHSSLSPAEYASLLEREGFVIEAFVAEDPDCDSHTVCLARRR</sequence>
<dbReference type="InterPro" id="IPR041698">
    <property type="entry name" value="Methyltransf_25"/>
</dbReference>